<dbReference type="AlphaFoldDB" id="A0A2P5FKJ9"/>
<comment type="caution">
    <text evidence="3">The sequence shown here is derived from an EMBL/GenBank/DDBJ whole genome shotgun (WGS) entry which is preliminary data.</text>
</comment>
<keyword evidence="1" id="KW-0677">Repeat</keyword>
<evidence type="ECO:0000256" key="1">
    <source>
        <dbReference type="ARBA" id="ARBA00022737"/>
    </source>
</evidence>
<dbReference type="PANTHER" id="PTHR46288">
    <property type="entry name" value="PHORBOL-ESTER/DAG-TYPE DOMAIN-CONTAINING PROTEIN"/>
    <property type="match status" value="1"/>
</dbReference>
<dbReference type="OrthoDB" id="1180078at2759"/>
<protein>
    <submittedName>
        <fullName evidence="3">DC</fullName>
    </submittedName>
</protein>
<dbReference type="InterPro" id="IPR004146">
    <property type="entry name" value="DC1"/>
</dbReference>
<name>A0A2P5FKJ9_TREOI</name>
<dbReference type="InterPro" id="IPR046349">
    <property type="entry name" value="C1-like_sf"/>
</dbReference>
<feature type="domain" description="DC1" evidence="2">
    <location>
        <begin position="314"/>
        <end position="363"/>
    </location>
</feature>
<feature type="domain" description="DC1" evidence="2">
    <location>
        <begin position="64"/>
        <end position="107"/>
    </location>
</feature>
<evidence type="ECO:0000313" key="4">
    <source>
        <dbReference type="Proteomes" id="UP000237000"/>
    </source>
</evidence>
<dbReference type="InParanoid" id="A0A2P5FKJ9"/>
<dbReference type="EMBL" id="JXTC01000025">
    <property type="protein sequence ID" value="PON98294.1"/>
    <property type="molecule type" value="Genomic_DNA"/>
</dbReference>
<dbReference type="STRING" id="63057.A0A2P5FKJ9"/>
<gene>
    <name evidence="3" type="ORF">TorRG33x02_058690</name>
</gene>
<proteinExistence type="predicted"/>
<evidence type="ECO:0000313" key="3">
    <source>
        <dbReference type="EMBL" id="PON98294.1"/>
    </source>
</evidence>
<organism evidence="3 4">
    <name type="scientific">Trema orientale</name>
    <name type="common">Charcoal tree</name>
    <name type="synonym">Celtis orientalis</name>
    <dbReference type="NCBI Taxonomy" id="63057"/>
    <lineage>
        <taxon>Eukaryota</taxon>
        <taxon>Viridiplantae</taxon>
        <taxon>Streptophyta</taxon>
        <taxon>Embryophyta</taxon>
        <taxon>Tracheophyta</taxon>
        <taxon>Spermatophyta</taxon>
        <taxon>Magnoliopsida</taxon>
        <taxon>eudicotyledons</taxon>
        <taxon>Gunneridae</taxon>
        <taxon>Pentapetalae</taxon>
        <taxon>rosids</taxon>
        <taxon>fabids</taxon>
        <taxon>Rosales</taxon>
        <taxon>Cannabaceae</taxon>
        <taxon>Trema</taxon>
    </lineage>
</organism>
<evidence type="ECO:0000259" key="2">
    <source>
        <dbReference type="Pfam" id="PF03107"/>
    </source>
</evidence>
<accession>A0A2P5FKJ9</accession>
<dbReference type="PANTHER" id="PTHR46288:SF70">
    <property type="entry name" value="CYSTEINE_HISTIDINE-RICH C1 DOMAIN FAMILY PROTEIN"/>
    <property type="match status" value="1"/>
</dbReference>
<dbReference type="Proteomes" id="UP000237000">
    <property type="component" value="Unassembled WGS sequence"/>
</dbReference>
<dbReference type="Pfam" id="PF03107">
    <property type="entry name" value="C1_2"/>
    <property type="match status" value="3"/>
</dbReference>
<reference evidence="4" key="1">
    <citation type="submission" date="2016-06" db="EMBL/GenBank/DDBJ databases">
        <title>Parallel loss of symbiosis genes in relatives of nitrogen-fixing non-legume Parasponia.</title>
        <authorList>
            <person name="Van Velzen R."/>
            <person name="Holmer R."/>
            <person name="Bu F."/>
            <person name="Rutten L."/>
            <person name="Van Zeijl A."/>
            <person name="Liu W."/>
            <person name="Santuari L."/>
            <person name="Cao Q."/>
            <person name="Sharma T."/>
            <person name="Shen D."/>
            <person name="Roswanjaya Y."/>
            <person name="Wardhani T."/>
            <person name="Kalhor M.S."/>
            <person name="Jansen J."/>
            <person name="Van den Hoogen J."/>
            <person name="Gungor B."/>
            <person name="Hartog M."/>
            <person name="Hontelez J."/>
            <person name="Verver J."/>
            <person name="Yang W.-C."/>
            <person name="Schijlen E."/>
            <person name="Repin R."/>
            <person name="Schilthuizen M."/>
            <person name="Schranz E."/>
            <person name="Heidstra R."/>
            <person name="Miyata K."/>
            <person name="Fedorova E."/>
            <person name="Kohlen W."/>
            <person name="Bisseling T."/>
            <person name="Smit S."/>
            <person name="Geurts R."/>
        </authorList>
    </citation>
    <scope>NUCLEOTIDE SEQUENCE [LARGE SCALE GENOMIC DNA]</scope>
    <source>
        <strain evidence="4">cv. RG33-2</strain>
    </source>
</reference>
<dbReference type="SUPFAM" id="SSF57889">
    <property type="entry name" value="Cysteine-rich domain"/>
    <property type="match status" value="3"/>
</dbReference>
<feature type="domain" description="DC1" evidence="2">
    <location>
        <begin position="127"/>
        <end position="177"/>
    </location>
</feature>
<sequence>MENQHFCRQRHILLLIRDSKISNDHLLCEICNSLVAAPYYACDSCKYYAHKSCTELPRQINHSIHPRHPLTLLTKKVFFCDSCEQNFKNTLSFCCIQCDFDLDVECAQMSNSITCPEGQEHCIRHSSHPHLLRHIERKISKDIKIECFSCKNKALHSSSGVYYGCIRCNYFLHKTCIDELPQEILNTLHPHHGPLSLYARLFKCTCRLCDKKENHTLSYECPQCDFRLCVQCCLGEVRRTIRYGDHEHLLCFVEKIYTKLGDRCNAYNTNCNLPIISNCTEFDATIYSVFRCLDCDFDLHLLCGPLPSTIKHECHTDPLVLVELLIEDDSGVFYCDVCETERNPRIRAYYCHKCKYTAHVHCVISEIKNVLSGDLIDVKLKTIGEDIWTLPIEIDNARVEAHIEQDRSFLTLKKLIDKLPEDELRILENKFYWDEDYKGEHEVSQRPSQRRTRQLAHGDENIDKFLTFSSFTERHFKSFIRYKFREDFYRAWKLKINSTDLEMKLVDVQGYSIPLTFASVMKNVLYKYGDISLKSKSSQTLKSITFFFLCRVMKMMHSTFVADISEHLVQNWYYHIEFSQDLVKFDVSPFKAPLEEITKAFFFLQVSKLEVEVPVTLQLKIKEYKAKLETCKKLCESSSKQEFMKEGLNRVVKLKWKTLGEVKF</sequence>
<keyword evidence="4" id="KW-1185">Reference proteome</keyword>